<name>A0AAD4XXA1_9MAGN</name>
<sequence length="105" mass="11666">MTAEKSNFRKALSQGFGDSTWPIQSGRLGQTHGRSMSHKSLVYFQVTVTRGVKALRETVVEIITSGDVRLQLTGDALQVFLAEILKLDAVALNPYFNHICGRFCH</sequence>
<protein>
    <submittedName>
        <fullName evidence="1">Uncharacterized protein</fullName>
    </submittedName>
</protein>
<keyword evidence="2" id="KW-1185">Reference proteome</keyword>
<evidence type="ECO:0000313" key="1">
    <source>
        <dbReference type="EMBL" id="KAI3957408.1"/>
    </source>
</evidence>
<proteinExistence type="predicted"/>
<comment type="caution">
    <text evidence="1">The sequence shown here is derived from an EMBL/GenBank/DDBJ whole genome shotgun (WGS) entry which is preliminary data.</text>
</comment>
<dbReference type="Proteomes" id="UP001202328">
    <property type="component" value="Unassembled WGS sequence"/>
</dbReference>
<accession>A0AAD4XXA1</accession>
<reference evidence="1" key="1">
    <citation type="submission" date="2022-04" db="EMBL/GenBank/DDBJ databases">
        <title>A functionally conserved STORR gene fusion in Papaver species that diverged 16.8 million years ago.</title>
        <authorList>
            <person name="Catania T."/>
        </authorList>
    </citation>
    <scope>NUCLEOTIDE SEQUENCE</scope>
    <source>
        <strain evidence="1">S-188037</strain>
    </source>
</reference>
<evidence type="ECO:0000313" key="2">
    <source>
        <dbReference type="Proteomes" id="UP001202328"/>
    </source>
</evidence>
<gene>
    <name evidence="1" type="ORF">MKW98_003129</name>
</gene>
<dbReference type="EMBL" id="JAJJMB010001336">
    <property type="protein sequence ID" value="KAI3957408.1"/>
    <property type="molecule type" value="Genomic_DNA"/>
</dbReference>
<organism evidence="1 2">
    <name type="scientific">Papaver atlanticum</name>
    <dbReference type="NCBI Taxonomy" id="357466"/>
    <lineage>
        <taxon>Eukaryota</taxon>
        <taxon>Viridiplantae</taxon>
        <taxon>Streptophyta</taxon>
        <taxon>Embryophyta</taxon>
        <taxon>Tracheophyta</taxon>
        <taxon>Spermatophyta</taxon>
        <taxon>Magnoliopsida</taxon>
        <taxon>Ranunculales</taxon>
        <taxon>Papaveraceae</taxon>
        <taxon>Papaveroideae</taxon>
        <taxon>Papaver</taxon>
    </lineage>
</organism>
<dbReference type="AlphaFoldDB" id="A0AAD4XXA1"/>